<protein>
    <recommendedName>
        <fullName evidence="3">Lipoprotein</fullName>
    </recommendedName>
</protein>
<evidence type="ECO:0000313" key="1">
    <source>
        <dbReference type="EMBL" id="MDT0675623.1"/>
    </source>
</evidence>
<sequence length="299" mass="32735">MENLTLPRLITRSLQLIAVLAFGILSFSCTPDEGVFATGSSADNDYGPSAIYRGVFTTQDSRYRGIFDLEISESTFEYEKSDYFAEANLTLPTGEVFSANLIRAEEVSKSSNFKLTFDSADFSFIFSLDVNDEPVISDVVFKNESGAIIASEETEDKTVTPVTGTYQCTNCEEKDSINGTSLNNDERTFNMLLTSKDGNNSMSIQAVLEILIDTEVVLQQSCNTVGEYTVCEFSNGIYGNNAPVTWTGFHRYKKNLETGENCSTVSGEITFNSPENGVIEGEFLSDNPCPSTSTSGFSN</sequence>
<comment type="caution">
    <text evidence="1">The sequence shown here is derived from an EMBL/GenBank/DDBJ whole genome shotgun (WGS) entry which is preliminary data.</text>
</comment>
<dbReference type="EMBL" id="JAVRHK010000002">
    <property type="protein sequence ID" value="MDT0675623.1"/>
    <property type="molecule type" value="Genomic_DNA"/>
</dbReference>
<accession>A0ABU3D256</accession>
<reference evidence="1 2" key="1">
    <citation type="submission" date="2023-09" db="EMBL/GenBank/DDBJ databases">
        <authorList>
            <person name="Rey-Velasco X."/>
        </authorList>
    </citation>
    <scope>NUCLEOTIDE SEQUENCE [LARGE SCALE GENOMIC DNA]</scope>
    <source>
        <strain evidence="1 2">F117</strain>
    </source>
</reference>
<name>A0ABU3D256_9FLAO</name>
<organism evidence="1 2">
    <name type="scientific">Autumnicola musiva</name>
    <dbReference type="NCBI Taxonomy" id="3075589"/>
    <lineage>
        <taxon>Bacteria</taxon>
        <taxon>Pseudomonadati</taxon>
        <taxon>Bacteroidota</taxon>
        <taxon>Flavobacteriia</taxon>
        <taxon>Flavobacteriales</taxon>
        <taxon>Flavobacteriaceae</taxon>
        <taxon>Autumnicola</taxon>
    </lineage>
</organism>
<dbReference type="Proteomes" id="UP001262582">
    <property type="component" value="Unassembled WGS sequence"/>
</dbReference>
<dbReference type="RefSeq" id="WP_311502026.1">
    <property type="nucleotide sequence ID" value="NZ_JAVRHK010000002.1"/>
</dbReference>
<gene>
    <name evidence="1" type="ORF">RM539_03375</name>
</gene>
<evidence type="ECO:0008006" key="3">
    <source>
        <dbReference type="Google" id="ProtNLM"/>
    </source>
</evidence>
<keyword evidence="2" id="KW-1185">Reference proteome</keyword>
<evidence type="ECO:0000313" key="2">
    <source>
        <dbReference type="Proteomes" id="UP001262582"/>
    </source>
</evidence>
<proteinExistence type="predicted"/>